<reference evidence="1 2" key="1">
    <citation type="journal article" date="2024" name="J Genomics">
        <title>Draft genome sequencing and assembly of Favolaschia claudopus CIRM-BRFM 2984 isolated from oak limbs.</title>
        <authorList>
            <person name="Navarro D."/>
            <person name="Drula E."/>
            <person name="Chaduli D."/>
            <person name="Cazenave R."/>
            <person name="Ahrendt S."/>
            <person name="Wang J."/>
            <person name="Lipzen A."/>
            <person name="Daum C."/>
            <person name="Barry K."/>
            <person name="Grigoriev I.V."/>
            <person name="Favel A."/>
            <person name="Rosso M.N."/>
            <person name="Martin F."/>
        </authorList>
    </citation>
    <scope>NUCLEOTIDE SEQUENCE [LARGE SCALE GENOMIC DNA]</scope>
    <source>
        <strain evidence="1 2">CIRM-BRFM 2984</strain>
    </source>
</reference>
<proteinExistence type="predicted"/>
<sequence>MFRYHQPLSPSPTSFPVPSSPISGSPLFLFVPPPAISSPDLYTHVLSRGFGRRQANPALQLASTRQHRHPVRGLSLLRLSLYRISSAEQHLQRFSPGILPPAGKNRTLDFKAAAFHRASRALRLVDDAPRSGAYRFEYMEIIPASGTSRYVFLPPFDAHFMLILTTFARGISPPAGKPHPSGRLQPAGFLLTSRAFQLVEDAPRSGA</sequence>
<protein>
    <submittedName>
        <fullName evidence="1">Uncharacterized protein</fullName>
    </submittedName>
</protein>
<accession>A0AAV9Z338</accession>
<dbReference type="EMBL" id="JAWWNJ010000224">
    <property type="protein sequence ID" value="KAK6969441.1"/>
    <property type="molecule type" value="Genomic_DNA"/>
</dbReference>
<dbReference type="Proteomes" id="UP001362999">
    <property type="component" value="Unassembled WGS sequence"/>
</dbReference>
<name>A0AAV9Z338_9AGAR</name>
<keyword evidence="2" id="KW-1185">Reference proteome</keyword>
<dbReference type="AlphaFoldDB" id="A0AAV9Z338"/>
<organism evidence="1 2">
    <name type="scientific">Favolaschia claudopus</name>
    <dbReference type="NCBI Taxonomy" id="2862362"/>
    <lineage>
        <taxon>Eukaryota</taxon>
        <taxon>Fungi</taxon>
        <taxon>Dikarya</taxon>
        <taxon>Basidiomycota</taxon>
        <taxon>Agaricomycotina</taxon>
        <taxon>Agaricomycetes</taxon>
        <taxon>Agaricomycetidae</taxon>
        <taxon>Agaricales</taxon>
        <taxon>Marasmiineae</taxon>
        <taxon>Mycenaceae</taxon>
        <taxon>Favolaschia</taxon>
    </lineage>
</organism>
<evidence type="ECO:0000313" key="1">
    <source>
        <dbReference type="EMBL" id="KAK6969441.1"/>
    </source>
</evidence>
<comment type="caution">
    <text evidence="1">The sequence shown here is derived from an EMBL/GenBank/DDBJ whole genome shotgun (WGS) entry which is preliminary data.</text>
</comment>
<evidence type="ECO:0000313" key="2">
    <source>
        <dbReference type="Proteomes" id="UP001362999"/>
    </source>
</evidence>
<gene>
    <name evidence="1" type="ORF">R3P38DRAFT_3243362</name>
</gene>